<dbReference type="InterPro" id="IPR036691">
    <property type="entry name" value="Endo/exonu/phosph_ase_sf"/>
</dbReference>
<gene>
    <name evidence="2" type="ORF">FOMG_18727</name>
</gene>
<evidence type="ECO:0000256" key="1">
    <source>
        <dbReference type="SAM" id="MobiDB-lite"/>
    </source>
</evidence>
<accession>W9ZU00</accession>
<protein>
    <recommendedName>
        <fullName evidence="3">Endonuclease/exonuclease/phosphatase domain-containing protein</fullName>
    </recommendedName>
</protein>
<dbReference type="AlphaFoldDB" id="W9ZU00"/>
<evidence type="ECO:0000313" key="2">
    <source>
        <dbReference type="EMBL" id="EXK24551.1"/>
    </source>
</evidence>
<reference evidence="2" key="2">
    <citation type="submission" date="2012-05" db="EMBL/GenBank/DDBJ databases">
        <title>Annotation of the Genome Sequence of Fusarium oxysporum f. sp. melonis 26406.</title>
        <authorList>
            <consortium name="The Broad Institute Genomics Platform"/>
            <person name="Ma L.-J."/>
            <person name="Corby-Kistler H."/>
            <person name="Broz K."/>
            <person name="Gale L.R."/>
            <person name="Jonkers W."/>
            <person name="O'Donnell K."/>
            <person name="Ploetz R."/>
            <person name="Steinberg C."/>
            <person name="Schwartz D.C."/>
            <person name="VanEtten H."/>
            <person name="Zhou S."/>
            <person name="Young S.K."/>
            <person name="Zeng Q."/>
            <person name="Gargeya S."/>
            <person name="Fitzgerald M."/>
            <person name="Abouelleil A."/>
            <person name="Alvarado L."/>
            <person name="Chapman S.B."/>
            <person name="Gainer-Dewar J."/>
            <person name="Goldberg J."/>
            <person name="Griggs A."/>
            <person name="Gujja S."/>
            <person name="Hansen M."/>
            <person name="Howarth C."/>
            <person name="Imamovic A."/>
            <person name="Ireland A."/>
            <person name="Larimer J."/>
            <person name="McCowan C."/>
            <person name="Murphy C."/>
            <person name="Pearson M."/>
            <person name="Poon T.W."/>
            <person name="Priest M."/>
            <person name="Roberts A."/>
            <person name="Saif S."/>
            <person name="Shea T."/>
            <person name="Sykes S."/>
            <person name="Wortman J."/>
            <person name="Nusbaum C."/>
            <person name="Birren B."/>
        </authorList>
    </citation>
    <scope>NUCLEOTIDE SEQUENCE</scope>
    <source>
        <strain evidence="2">26406</strain>
    </source>
</reference>
<dbReference type="Proteomes" id="UP000030703">
    <property type="component" value="Unassembled WGS sequence"/>
</dbReference>
<sequence>MASSTTIPPAAPDRFDLGIHTPANLNRGARAALLQNSPAAVDGTIGVSPGPGRMAQTLSSPLNAATTAAATEGAEGASPASNFEQGPISIIESANDLARERVEDYSTKLMVFQAFCAKFEEAAQQFATGPQRRFAQQFADSFLGIWKRELSCSGPATPKPTYSSSTIAPPRQDLRVFIRLEGEAPARAHSSYAIRTLIREKLGAVSDKIRQVFQVRSGWAVLAADSATRDFPVEKQAEWAAELGATAVETNKEWFTYVVSDFPTRLTDFHGNEVDSDSVVSDEIEIQTGLKPVDVRPARQFSDNPLTKALLVSFLKPTNRFWSLFGSSAARLMDKTDRPRQCETCWGYHFTRNCHRQPVCRRCSAQLGQRQCTACSAGSLKSNENMSGQWVRRHTDNDIENHIWNRIRKLSRAWLSDKTRMSHHKNDRTLVLQAQLYQEHLRASWWPQPLMLAVKQKKNPNSPGQAHRGSVEYFSSLVLMTRNRHSQTRKNDRMPLRIFQANVGKIPPAHDCALALADSERYDIVLLQEPWTAHTETRSLTKSHPAYDTFTPVDMWNSNDTLRKLWSSQTVKAPT</sequence>
<dbReference type="OrthoDB" id="5151118at2759"/>
<feature type="region of interest" description="Disordered" evidence="1">
    <location>
        <begin position="64"/>
        <end position="83"/>
    </location>
</feature>
<dbReference type="Gene3D" id="3.60.10.10">
    <property type="entry name" value="Endonuclease/exonuclease/phosphatase"/>
    <property type="match status" value="1"/>
</dbReference>
<feature type="compositionally biased region" description="Low complexity" evidence="1">
    <location>
        <begin position="64"/>
        <end position="81"/>
    </location>
</feature>
<dbReference type="VEuPathDB" id="FungiDB:FOMG_18727"/>
<name>W9ZU00_FUSOX</name>
<organism evidence="2">
    <name type="scientific">Fusarium oxysporum f. sp. melonis 26406</name>
    <dbReference type="NCBI Taxonomy" id="1089452"/>
    <lineage>
        <taxon>Eukaryota</taxon>
        <taxon>Fungi</taxon>
        <taxon>Dikarya</taxon>
        <taxon>Ascomycota</taxon>
        <taxon>Pezizomycotina</taxon>
        <taxon>Sordariomycetes</taxon>
        <taxon>Hypocreomycetidae</taxon>
        <taxon>Hypocreales</taxon>
        <taxon>Nectriaceae</taxon>
        <taxon>Fusarium</taxon>
        <taxon>Fusarium oxysporum species complex</taxon>
    </lineage>
</organism>
<evidence type="ECO:0008006" key="3">
    <source>
        <dbReference type="Google" id="ProtNLM"/>
    </source>
</evidence>
<dbReference type="EMBL" id="JH659478">
    <property type="protein sequence ID" value="EXK24551.1"/>
    <property type="molecule type" value="Genomic_DNA"/>
</dbReference>
<reference evidence="2" key="1">
    <citation type="submission" date="2012-04" db="EMBL/GenBank/DDBJ databases">
        <title>The Genome Sequence of Fusarium oxysporum melonis.</title>
        <authorList>
            <consortium name="The Broad Institute Genome Sequencing Platform"/>
            <person name="Ma L.-J."/>
            <person name="Gale L.R."/>
            <person name="Schwartz D.C."/>
            <person name="Zhou S."/>
            <person name="Corby-Kistler H."/>
            <person name="Young S.K."/>
            <person name="Zeng Q."/>
            <person name="Gargeya S."/>
            <person name="Fitzgerald M."/>
            <person name="Haas B."/>
            <person name="Abouelleil A."/>
            <person name="Alvarado L."/>
            <person name="Arachchi H.M."/>
            <person name="Berlin A."/>
            <person name="Brown A."/>
            <person name="Chapman S.B."/>
            <person name="Chen Z."/>
            <person name="Dunbar C."/>
            <person name="Freedman E."/>
            <person name="Gearin G."/>
            <person name="Goldberg J."/>
            <person name="Griggs A."/>
            <person name="Gujja S."/>
            <person name="Heiman D."/>
            <person name="Howarth C."/>
            <person name="Larson L."/>
            <person name="Lui A."/>
            <person name="MacDonald P.J.P."/>
            <person name="Montmayeur A."/>
            <person name="Murphy C."/>
            <person name="Neiman D."/>
            <person name="Pearson M."/>
            <person name="Priest M."/>
            <person name="Roberts A."/>
            <person name="Saif S."/>
            <person name="Shea T."/>
            <person name="Shenoy N."/>
            <person name="Sisk P."/>
            <person name="Stolte C."/>
            <person name="Sykes S."/>
            <person name="Wortman J."/>
            <person name="Nusbaum C."/>
            <person name="Birren B."/>
        </authorList>
    </citation>
    <scope>NUCLEOTIDE SEQUENCE</scope>
    <source>
        <strain evidence="2">26406</strain>
    </source>
</reference>
<dbReference type="HOGENOM" id="CLU_000680_11_1_1"/>
<dbReference type="SUPFAM" id="SSF56219">
    <property type="entry name" value="DNase I-like"/>
    <property type="match status" value="1"/>
</dbReference>
<proteinExistence type="predicted"/>